<protein>
    <submittedName>
        <fullName evidence="1">Uncharacterized protein</fullName>
    </submittedName>
</protein>
<evidence type="ECO:0000313" key="1">
    <source>
        <dbReference type="EMBL" id="KAH7927608.1"/>
    </source>
</evidence>
<reference evidence="1" key="1">
    <citation type="journal article" date="2021" name="New Phytol.">
        <title>Evolutionary innovations through gain and loss of genes in the ectomycorrhizal Boletales.</title>
        <authorList>
            <person name="Wu G."/>
            <person name="Miyauchi S."/>
            <person name="Morin E."/>
            <person name="Kuo A."/>
            <person name="Drula E."/>
            <person name="Varga T."/>
            <person name="Kohler A."/>
            <person name="Feng B."/>
            <person name="Cao Y."/>
            <person name="Lipzen A."/>
            <person name="Daum C."/>
            <person name="Hundley H."/>
            <person name="Pangilinan J."/>
            <person name="Johnson J."/>
            <person name="Barry K."/>
            <person name="LaButti K."/>
            <person name="Ng V."/>
            <person name="Ahrendt S."/>
            <person name="Min B."/>
            <person name="Choi I.G."/>
            <person name="Park H."/>
            <person name="Plett J.M."/>
            <person name="Magnuson J."/>
            <person name="Spatafora J.W."/>
            <person name="Nagy L.G."/>
            <person name="Henrissat B."/>
            <person name="Grigoriev I.V."/>
            <person name="Yang Z.L."/>
            <person name="Xu J."/>
            <person name="Martin F.M."/>
        </authorList>
    </citation>
    <scope>NUCLEOTIDE SEQUENCE</scope>
    <source>
        <strain evidence="1">KUC20120723A-06</strain>
    </source>
</reference>
<dbReference type="EMBL" id="MU266364">
    <property type="protein sequence ID" value="KAH7927608.1"/>
    <property type="molecule type" value="Genomic_DNA"/>
</dbReference>
<gene>
    <name evidence="1" type="ORF">BV22DRAFT_1045296</name>
</gene>
<name>A0ACB8BSM6_9AGAM</name>
<proteinExistence type="predicted"/>
<keyword evidence="2" id="KW-1185">Reference proteome</keyword>
<sequence length="737" mass="81059">MPEQIVQPVNVVQSASDLQAPYSGLRQLSSPPTKAILAKLSVVFVKYSLSLLQSEPHLTFFLPNHVSPELTRHPLPFFNLVLPLSHFTKESNDCHSAGAPLTPMCLRDSITPWADTIPTFKYLLANLPPTLTILLFPLAWILALHLTTLIERYPSLTAKLPTLPAASRFVPSGSAHIHSTAAASPRLIRLAAHHVPETHPDHVTQRQPDAGRLMLNPSSPLHTSSESQTDRTGWKEGPPYVKFNLAILVQAAYRLIELDDSGPDGPHSWCLPVSARRTLQAIGAQPWSADDRLKRLAHGTTYDGNIRSAHATGWKLSLSDACKERAGLMWRDEWAGLVWGLEQNPEPGLRVGEREVGDGVLVPVGGVRATLEVKFILNKDAFVAELKEHVIHPFFEALKQEGQITLKQMMAKSSEAAREAVRDAFSMEEQQFESEQVSCTTFGALDLDEYDKREWSMGSDDSSTPHTDNLYTTRCAAAHQLFKSPARSVQVVAADSLLFLATDCQHEPPTQEEDEARAAVLLRQRWPSSCFVPSSLASPSAHLSIAHFTSKHIHRLGTDVRENFAPGAADCELGITTSIHLGTPTIPVRSGELQDVVHVSAQLVSYPHPPSWEEPAQIIFDPVALARRPSIFHLTEAIITTPPGPLLPTYVRPIVSLVRAALKNGSGAVFEINYARAISGDGDPRQTKSFSGEGRNRSRWAAAREVVRATKEKGINTTLPCSAKRSHLLKKENIFRP</sequence>
<comment type="caution">
    <text evidence="1">The sequence shown here is derived from an EMBL/GenBank/DDBJ whole genome shotgun (WGS) entry which is preliminary data.</text>
</comment>
<organism evidence="1 2">
    <name type="scientific">Leucogyrophana mollusca</name>
    <dbReference type="NCBI Taxonomy" id="85980"/>
    <lineage>
        <taxon>Eukaryota</taxon>
        <taxon>Fungi</taxon>
        <taxon>Dikarya</taxon>
        <taxon>Basidiomycota</taxon>
        <taxon>Agaricomycotina</taxon>
        <taxon>Agaricomycetes</taxon>
        <taxon>Agaricomycetidae</taxon>
        <taxon>Boletales</taxon>
        <taxon>Boletales incertae sedis</taxon>
        <taxon>Leucogyrophana</taxon>
    </lineage>
</organism>
<dbReference type="Proteomes" id="UP000790709">
    <property type="component" value="Unassembled WGS sequence"/>
</dbReference>
<accession>A0ACB8BSM6</accession>
<evidence type="ECO:0000313" key="2">
    <source>
        <dbReference type="Proteomes" id="UP000790709"/>
    </source>
</evidence>